<dbReference type="RefSeq" id="WP_151895124.1">
    <property type="nucleotide sequence ID" value="NZ_BKCF01000006.1"/>
</dbReference>
<dbReference type="OrthoDB" id="9803238at2"/>
<dbReference type="Proteomes" id="UP000326994">
    <property type="component" value="Unassembled WGS sequence"/>
</dbReference>
<dbReference type="Gene3D" id="3.40.50.2000">
    <property type="entry name" value="Glycogen Phosphorylase B"/>
    <property type="match status" value="2"/>
</dbReference>
<dbReference type="CDD" id="cd03786">
    <property type="entry name" value="GTB_UDP-GlcNAc_2-Epimerase"/>
    <property type="match status" value="1"/>
</dbReference>
<keyword evidence="1" id="KW-0413">Isomerase</keyword>
<evidence type="ECO:0000259" key="2">
    <source>
        <dbReference type="Pfam" id="PF02350"/>
    </source>
</evidence>
<organism evidence="3 4">
    <name type="scientific">Patiriisocius marinistellae</name>
    <dbReference type="NCBI Taxonomy" id="2494560"/>
    <lineage>
        <taxon>Bacteria</taxon>
        <taxon>Pseudomonadati</taxon>
        <taxon>Bacteroidota</taxon>
        <taxon>Flavobacteriia</taxon>
        <taxon>Flavobacteriales</taxon>
        <taxon>Flavobacteriaceae</taxon>
        <taxon>Patiriisocius</taxon>
    </lineage>
</organism>
<name>A0A5J4G0H1_9FLAO</name>
<evidence type="ECO:0000313" key="3">
    <source>
        <dbReference type="EMBL" id="GEQ87208.1"/>
    </source>
</evidence>
<protein>
    <submittedName>
        <fullName evidence="3">UDP-2,3-diacetamido-2,3-dideoxy-D-glucuronate 2-epimerase</fullName>
    </submittedName>
</protein>
<feature type="domain" description="UDP-N-acetylglucosamine 2-epimerase" evidence="2">
    <location>
        <begin position="34"/>
        <end position="356"/>
    </location>
</feature>
<accession>A0A5J4G0H1</accession>
<dbReference type="GO" id="GO:0016853">
    <property type="term" value="F:isomerase activity"/>
    <property type="evidence" value="ECO:0007669"/>
    <property type="project" value="UniProtKB-KW"/>
</dbReference>
<reference evidence="3 4" key="1">
    <citation type="submission" date="2019-08" db="EMBL/GenBank/DDBJ databases">
        <title>Ulvibacter marinistellae sp. nov., isolated from a starfish, Patiria pectinifera.</title>
        <authorList>
            <person name="Kawano K."/>
            <person name="Ushijima N."/>
            <person name="Kihara M."/>
            <person name="Itoh H."/>
        </authorList>
    </citation>
    <scope>NUCLEOTIDE SEQUENCE [LARGE SCALE GENOMIC DNA]</scope>
    <source>
        <strain evidence="3 4">KK4</strain>
    </source>
</reference>
<keyword evidence="4" id="KW-1185">Reference proteome</keyword>
<sequence length="362" mass="40299">MKIITIIGARPQFIKSAAISKAVLEYSAQHPKAPVEEIIVHTGQHYDANMSGVFFEQMNIPKPKYQLNINGLSHGAMTGQMLEAIEKILINEQPQWVLVHGDTNSTLAGALAARKLHIKVAHIEAGLRSFNERMPEEANRILTDRMSTLLFVPTDSAIENLKKEGYDYIGTKVVKNGDVMLDASLVFTPFAKKPSDNLPENFILSTIHRAENTDDPKRLNGIFNALNKIAEKDAIVIPLHPRTKSFIEKYAITLHKNIFCIEPVGYLEMLYLLNNCTLVMTDSGGLQKEAFFFKKFCLTMRDDTEWVELVNNGYNTLVGADTDKIIAAYTSAGNTSLDFSKNLYGTGDASQKIIDGLVNFTN</sequence>
<dbReference type="PANTHER" id="PTHR43174:SF1">
    <property type="entry name" value="UDP-N-ACETYLGLUCOSAMINE 2-EPIMERASE"/>
    <property type="match status" value="1"/>
</dbReference>
<proteinExistence type="inferred from homology"/>
<comment type="caution">
    <text evidence="3">The sequence shown here is derived from an EMBL/GenBank/DDBJ whole genome shotgun (WGS) entry which is preliminary data.</text>
</comment>
<gene>
    <name evidence="3" type="primary">wbpI</name>
    <name evidence="3" type="ORF">ULMS_27160</name>
</gene>
<dbReference type="PANTHER" id="PTHR43174">
    <property type="entry name" value="UDP-N-ACETYLGLUCOSAMINE 2-EPIMERASE"/>
    <property type="match status" value="1"/>
</dbReference>
<dbReference type="InterPro" id="IPR003331">
    <property type="entry name" value="UDP_GlcNAc_Epimerase_2_dom"/>
</dbReference>
<evidence type="ECO:0000313" key="4">
    <source>
        <dbReference type="Proteomes" id="UP000326994"/>
    </source>
</evidence>
<dbReference type="AlphaFoldDB" id="A0A5J4G0H1"/>
<dbReference type="EMBL" id="BKCF01000006">
    <property type="protein sequence ID" value="GEQ87208.1"/>
    <property type="molecule type" value="Genomic_DNA"/>
</dbReference>
<dbReference type="SUPFAM" id="SSF53756">
    <property type="entry name" value="UDP-Glycosyltransferase/glycogen phosphorylase"/>
    <property type="match status" value="1"/>
</dbReference>
<dbReference type="InterPro" id="IPR029767">
    <property type="entry name" value="WecB-like"/>
</dbReference>
<evidence type="ECO:0000256" key="1">
    <source>
        <dbReference type="RuleBase" id="RU003513"/>
    </source>
</evidence>
<dbReference type="NCBIfam" id="TIGR00236">
    <property type="entry name" value="wecB"/>
    <property type="match status" value="1"/>
</dbReference>
<dbReference type="Pfam" id="PF02350">
    <property type="entry name" value="Epimerase_2"/>
    <property type="match status" value="1"/>
</dbReference>
<comment type="similarity">
    <text evidence="1">Belongs to the UDP-N-acetylglucosamine 2-epimerase family.</text>
</comment>